<dbReference type="InterPro" id="IPR044824">
    <property type="entry name" value="MAIN-like"/>
</dbReference>
<reference evidence="3" key="1">
    <citation type="journal article" date="2008" name="Mol. Biol. Evol.">
        <title>A phylogenetic analysis of indel dynamics in the cotton genus.</title>
        <authorList>
            <person name="Grover C.E."/>
            <person name="Yu Y."/>
            <person name="Wing R.A."/>
            <person name="Paterson A.H."/>
            <person name="Wendel J.F."/>
        </authorList>
    </citation>
    <scope>NUCLEOTIDE SEQUENCE</scope>
</reference>
<name>B2ZAP2_9ROSI</name>
<dbReference type="PANTHER" id="PTHR46033">
    <property type="entry name" value="PROTEIN MAIN-LIKE 2"/>
    <property type="match status" value="1"/>
</dbReference>
<feature type="region of interest" description="Disordered" evidence="1">
    <location>
        <begin position="273"/>
        <end position="303"/>
    </location>
</feature>
<accession>B2ZAP2</accession>
<evidence type="ECO:0000256" key="1">
    <source>
        <dbReference type="SAM" id="MobiDB-lite"/>
    </source>
</evidence>
<proteinExistence type="predicted"/>
<evidence type="ECO:0000313" key="3">
    <source>
        <dbReference type="EMBL" id="ACD56613.1"/>
    </source>
</evidence>
<dbReference type="InterPro" id="IPR019557">
    <property type="entry name" value="AminoTfrase-like_pln_mobile"/>
</dbReference>
<dbReference type="EMBL" id="EU626441">
    <property type="protein sequence ID" value="ACD56613.1"/>
    <property type="molecule type" value="Genomic_DNA"/>
</dbReference>
<protein>
    <recommendedName>
        <fullName evidence="2">Aminotransferase-like plant mobile domain-containing protein</fullName>
    </recommendedName>
</protein>
<sequence>MGKPSNPKICAYLQAAGFLHASRMSGGCKLDVQLISVLVEKWRSETHIFHFLCGECTITLKDVTLQLGLPMDGPIVTGAYVVADKVSICQNLLGKIPDRCNKEAIQKYAQAYILRLIGGILILDKSRNLVHFEWMTYADSDIISCISSKMLANKRMWDVKVWMKRQRRSSQHRRRGRGRTMGSSSIPIEDTSLVSTTSLVYYIPMQILMPMQMLIPMSRQTPTYAPSLNDDTDADADLAIDEGTFLTYSVPHGYSPIVSQTPRALLFYIGGSSSQQSNEGVADTRWQARTTTKSTDEEDNNTA</sequence>
<organism evidence="3">
    <name type="scientific">Gossypioides kirkii</name>
    <dbReference type="NCBI Taxonomy" id="47615"/>
    <lineage>
        <taxon>Eukaryota</taxon>
        <taxon>Viridiplantae</taxon>
        <taxon>Streptophyta</taxon>
        <taxon>Embryophyta</taxon>
        <taxon>Tracheophyta</taxon>
        <taxon>Spermatophyta</taxon>
        <taxon>Magnoliopsida</taxon>
        <taxon>eudicotyledons</taxon>
        <taxon>Gunneridae</taxon>
        <taxon>Pentapetalae</taxon>
        <taxon>rosids</taxon>
        <taxon>malvids</taxon>
        <taxon>Malvales</taxon>
        <taxon>Malvaceae</taxon>
        <taxon>Malvoideae</taxon>
        <taxon>Gossypioides</taxon>
    </lineage>
</organism>
<dbReference type="PANTHER" id="PTHR46033:SF8">
    <property type="entry name" value="PROTEIN MAINTENANCE OF MERISTEMS-LIKE"/>
    <property type="match status" value="1"/>
</dbReference>
<evidence type="ECO:0000259" key="2">
    <source>
        <dbReference type="Pfam" id="PF10536"/>
    </source>
</evidence>
<dbReference type="AlphaFoldDB" id="B2ZAP2"/>
<dbReference type="GO" id="GO:0010073">
    <property type="term" value="P:meristem maintenance"/>
    <property type="evidence" value="ECO:0007669"/>
    <property type="project" value="InterPro"/>
</dbReference>
<dbReference type="Pfam" id="PF10536">
    <property type="entry name" value="PMD"/>
    <property type="match status" value="1"/>
</dbReference>
<feature type="domain" description="Aminotransferase-like plant mobile" evidence="2">
    <location>
        <begin position="23"/>
        <end position="145"/>
    </location>
</feature>